<evidence type="ECO:0000313" key="1">
    <source>
        <dbReference type="EMBL" id="EFK96113.1"/>
    </source>
</evidence>
<comment type="caution">
    <text evidence="1">The sequence shown here is derived from an EMBL/GenBank/DDBJ whole genome shotgun (WGS) entry which is preliminary data.</text>
</comment>
<gene>
    <name evidence="1" type="ORF">LDC_1854</name>
</gene>
<dbReference type="AlphaFoldDB" id="D9PJZ1"/>
<sequence>MSKKRKHPYHSDFLNEMSVEDFMDAMSNDNRFKHLQIFLSKKEKAAIGDLFLLTSRNGFSIVRLVNLNYQDEKIVFDLLNIEADKIFSLPISIHERRFQYLFLNLDDITNMISRMNLTENRASDPVELDIIQP</sequence>
<reference evidence="1" key="2">
    <citation type="journal article" date="2011" name="Microb. Ecol.">
        <title>Taxonomic and Functional Metagenomic Profiling of the Microbial Community in the Anoxic Sediment of a Sub-saline Shallow Lake (Laguna de Carrizo, Central Spain).</title>
        <authorList>
            <person name="Ferrer M."/>
            <person name="Guazzaroni M.E."/>
            <person name="Richter M."/>
            <person name="Garcia-Salamanca A."/>
            <person name="Yarza P."/>
            <person name="Suarez-Suarez A."/>
            <person name="Solano J."/>
            <person name="Alcaide M."/>
            <person name="van Dillewijn P."/>
            <person name="Molina-Henares M.A."/>
            <person name="Lopez-Cortes N."/>
            <person name="Al-Ramahi Y."/>
            <person name="Guerrero C."/>
            <person name="Acosta A."/>
            <person name="de Eugenio L.I."/>
            <person name="Martinez V."/>
            <person name="Marques S."/>
            <person name="Rojo F."/>
            <person name="Santero E."/>
            <person name="Genilloud O."/>
            <person name="Perez-Perez J."/>
            <person name="Rossello-Mora R."/>
            <person name="Ramos J.L."/>
        </authorList>
    </citation>
    <scope>NUCLEOTIDE SEQUENCE</scope>
</reference>
<protein>
    <submittedName>
        <fullName evidence="1">Uncharacterized protein</fullName>
    </submittedName>
</protein>
<accession>D9PJZ1</accession>
<name>D9PJZ1_9ZZZZ</name>
<proteinExistence type="predicted"/>
<dbReference type="EMBL" id="ADZX01000567">
    <property type="protein sequence ID" value="EFK96113.1"/>
    <property type="molecule type" value="Genomic_DNA"/>
</dbReference>
<reference evidence="1" key="1">
    <citation type="submission" date="2010-07" db="EMBL/GenBank/DDBJ databases">
        <authorList>
            <consortium name="CONSOLIDER consortium CSD2007-00005"/>
            <person name="Guazzaroni M.-E."/>
            <person name="Richter M."/>
            <person name="Garcia-Salamanca A."/>
            <person name="Yarza P."/>
            <person name="Ferrer M."/>
        </authorList>
    </citation>
    <scope>NUCLEOTIDE SEQUENCE</scope>
</reference>
<organism evidence="1">
    <name type="scientific">sediment metagenome</name>
    <dbReference type="NCBI Taxonomy" id="749907"/>
    <lineage>
        <taxon>unclassified sequences</taxon>
        <taxon>metagenomes</taxon>
        <taxon>ecological metagenomes</taxon>
    </lineage>
</organism>